<dbReference type="InterPro" id="IPR014720">
    <property type="entry name" value="dsRBD_dom"/>
</dbReference>
<dbReference type="PROSITE" id="PS50137">
    <property type="entry name" value="DS_RBD"/>
    <property type="match status" value="1"/>
</dbReference>
<dbReference type="Proteomes" id="UP000053558">
    <property type="component" value="Unassembled WGS sequence"/>
</dbReference>
<accession>A0A5M3MR13</accession>
<feature type="domain" description="DRBM" evidence="2">
    <location>
        <begin position="1"/>
        <end position="70"/>
    </location>
</feature>
<proteinExistence type="predicted"/>
<evidence type="ECO:0000259" key="2">
    <source>
        <dbReference type="PROSITE" id="PS50137"/>
    </source>
</evidence>
<gene>
    <name evidence="3" type="ORF">CONPUDRAFT_154131</name>
</gene>
<dbReference type="SUPFAM" id="SSF54768">
    <property type="entry name" value="dsRNA-binding domain-like"/>
    <property type="match status" value="1"/>
</dbReference>
<evidence type="ECO:0000256" key="1">
    <source>
        <dbReference type="PROSITE-ProRule" id="PRU00266"/>
    </source>
</evidence>
<comment type="caution">
    <text evidence="3">The sequence shown here is derived from an EMBL/GenBank/DDBJ whole genome shotgun (WGS) entry which is preliminary data.</text>
</comment>
<dbReference type="Pfam" id="PF00035">
    <property type="entry name" value="dsrm"/>
    <property type="match status" value="1"/>
</dbReference>
<dbReference type="Gene3D" id="3.30.160.20">
    <property type="match status" value="1"/>
</dbReference>
<evidence type="ECO:0000313" key="3">
    <source>
        <dbReference type="EMBL" id="EIW81599.1"/>
    </source>
</evidence>
<dbReference type="GeneID" id="19203220"/>
<dbReference type="RefSeq" id="XP_007768905.1">
    <property type="nucleotide sequence ID" value="XM_007770715.1"/>
</dbReference>
<protein>
    <recommendedName>
        <fullName evidence="2">DRBM domain-containing protein</fullName>
    </recommendedName>
</protein>
<keyword evidence="4" id="KW-1185">Reference proteome</keyword>
<sequence length="77" mass="8739">MTLNDRIQKVHGMGGQKMVRYGNHKEGPAHEVVWYSDVYIGGSYWATGYGRQLHSAEEDAARQVLQIVDNPYDSRSL</sequence>
<dbReference type="AlphaFoldDB" id="A0A5M3MR13"/>
<organism evidence="3 4">
    <name type="scientific">Coniophora puteana (strain RWD-64-598)</name>
    <name type="common">Brown rot fungus</name>
    <dbReference type="NCBI Taxonomy" id="741705"/>
    <lineage>
        <taxon>Eukaryota</taxon>
        <taxon>Fungi</taxon>
        <taxon>Dikarya</taxon>
        <taxon>Basidiomycota</taxon>
        <taxon>Agaricomycotina</taxon>
        <taxon>Agaricomycetes</taxon>
        <taxon>Agaricomycetidae</taxon>
        <taxon>Boletales</taxon>
        <taxon>Coniophorineae</taxon>
        <taxon>Coniophoraceae</taxon>
        <taxon>Coniophora</taxon>
    </lineage>
</organism>
<dbReference type="EMBL" id="JH711578">
    <property type="protein sequence ID" value="EIW81599.1"/>
    <property type="molecule type" value="Genomic_DNA"/>
</dbReference>
<evidence type="ECO:0000313" key="4">
    <source>
        <dbReference type="Proteomes" id="UP000053558"/>
    </source>
</evidence>
<dbReference type="KEGG" id="cput:CONPUDRAFT_154131"/>
<dbReference type="GO" id="GO:0003723">
    <property type="term" value="F:RNA binding"/>
    <property type="evidence" value="ECO:0007669"/>
    <property type="project" value="UniProtKB-UniRule"/>
</dbReference>
<name>A0A5M3MR13_CONPW</name>
<reference evidence="4" key="1">
    <citation type="journal article" date="2012" name="Science">
        <title>The Paleozoic origin of enzymatic lignin decomposition reconstructed from 31 fungal genomes.</title>
        <authorList>
            <person name="Floudas D."/>
            <person name="Binder M."/>
            <person name="Riley R."/>
            <person name="Barry K."/>
            <person name="Blanchette R.A."/>
            <person name="Henrissat B."/>
            <person name="Martinez A.T."/>
            <person name="Otillar R."/>
            <person name="Spatafora J.W."/>
            <person name="Yadav J.S."/>
            <person name="Aerts A."/>
            <person name="Benoit I."/>
            <person name="Boyd A."/>
            <person name="Carlson A."/>
            <person name="Copeland A."/>
            <person name="Coutinho P.M."/>
            <person name="de Vries R.P."/>
            <person name="Ferreira P."/>
            <person name="Findley K."/>
            <person name="Foster B."/>
            <person name="Gaskell J."/>
            <person name="Glotzer D."/>
            <person name="Gorecki P."/>
            <person name="Heitman J."/>
            <person name="Hesse C."/>
            <person name="Hori C."/>
            <person name="Igarashi K."/>
            <person name="Jurgens J.A."/>
            <person name="Kallen N."/>
            <person name="Kersten P."/>
            <person name="Kohler A."/>
            <person name="Kuees U."/>
            <person name="Kumar T.K.A."/>
            <person name="Kuo A."/>
            <person name="LaButti K."/>
            <person name="Larrondo L.F."/>
            <person name="Lindquist E."/>
            <person name="Ling A."/>
            <person name="Lombard V."/>
            <person name="Lucas S."/>
            <person name="Lundell T."/>
            <person name="Martin R."/>
            <person name="McLaughlin D.J."/>
            <person name="Morgenstern I."/>
            <person name="Morin E."/>
            <person name="Murat C."/>
            <person name="Nagy L.G."/>
            <person name="Nolan M."/>
            <person name="Ohm R.A."/>
            <person name="Patyshakuliyeva A."/>
            <person name="Rokas A."/>
            <person name="Ruiz-Duenas F.J."/>
            <person name="Sabat G."/>
            <person name="Salamov A."/>
            <person name="Samejima M."/>
            <person name="Schmutz J."/>
            <person name="Slot J.C."/>
            <person name="St John F."/>
            <person name="Stenlid J."/>
            <person name="Sun H."/>
            <person name="Sun S."/>
            <person name="Syed K."/>
            <person name="Tsang A."/>
            <person name="Wiebenga A."/>
            <person name="Young D."/>
            <person name="Pisabarro A."/>
            <person name="Eastwood D.C."/>
            <person name="Martin F."/>
            <person name="Cullen D."/>
            <person name="Grigoriev I.V."/>
            <person name="Hibbett D.S."/>
        </authorList>
    </citation>
    <scope>NUCLEOTIDE SEQUENCE [LARGE SCALE GENOMIC DNA]</scope>
    <source>
        <strain evidence="4">RWD-64-598 SS2</strain>
    </source>
</reference>
<keyword evidence="1" id="KW-0694">RNA-binding</keyword>